<reference evidence="2 3" key="1">
    <citation type="journal article" date="2017" name="Nature">
        <title>The Apostasia genome and the evolution of orchids.</title>
        <authorList>
            <person name="Zhang G.Q."/>
            <person name="Liu K.W."/>
            <person name="Li Z."/>
            <person name="Lohaus R."/>
            <person name="Hsiao Y.Y."/>
            <person name="Niu S.C."/>
            <person name="Wang J.Y."/>
            <person name="Lin Y.C."/>
            <person name="Xu Q."/>
            <person name="Chen L.J."/>
            <person name="Yoshida K."/>
            <person name="Fujiwara S."/>
            <person name="Wang Z.W."/>
            <person name="Zhang Y.Q."/>
            <person name="Mitsuda N."/>
            <person name="Wang M."/>
            <person name="Liu G.H."/>
            <person name="Pecoraro L."/>
            <person name="Huang H.X."/>
            <person name="Xiao X.J."/>
            <person name="Lin M."/>
            <person name="Wu X.Y."/>
            <person name="Wu W.L."/>
            <person name="Chen Y.Y."/>
            <person name="Chang S.B."/>
            <person name="Sakamoto S."/>
            <person name="Ohme-Takagi M."/>
            <person name="Yagi M."/>
            <person name="Zeng S.J."/>
            <person name="Shen C.Y."/>
            <person name="Yeh C.M."/>
            <person name="Luo Y.B."/>
            <person name="Tsai W.C."/>
            <person name="Van de Peer Y."/>
            <person name="Liu Z.J."/>
        </authorList>
    </citation>
    <scope>NUCLEOTIDE SEQUENCE [LARGE SCALE GENOMIC DNA]</scope>
    <source>
        <strain evidence="3">cv. Shenzhen</strain>
        <tissue evidence="2">Stem</tissue>
    </source>
</reference>
<dbReference type="EMBL" id="KZ451886">
    <property type="protein sequence ID" value="PKA66270.1"/>
    <property type="molecule type" value="Genomic_DNA"/>
</dbReference>
<feature type="domain" description="Zinc finger LSD1-type" evidence="1">
    <location>
        <begin position="28"/>
        <end position="51"/>
    </location>
</feature>
<evidence type="ECO:0000313" key="3">
    <source>
        <dbReference type="Proteomes" id="UP000236161"/>
    </source>
</evidence>
<evidence type="ECO:0000259" key="1">
    <source>
        <dbReference type="Pfam" id="PF06943"/>
    </source>
</evidence>
<proteinExistence type="predicted"/>
<gene>
    <name evidence="2" type="primary">LSD1</name>
    <name evidence="2" type="ORF">AXF42_Ash006967</name>
</gene>
<name>A0A2I0BEN6_9ASPA</name>
<keyword evidence="3" id="KW-1185">Reference proteome</keyword>
<dbReference type="Pfam" id="PF06943">
    <property type="entry name" value="zf-LSD1"/>
    <property type="match status" value="1"/>
</dbReference>
<dbReference type="Proteomes" id="UP000236161">
    <property type="component" value="Unassembled WGS sequence"/>
</dbReference>
<accession>A0A2I0BEN6</accession>
<organism evidence="2 3">
    <name type="scientific">Apostasia shenzhenica</name>
    <dbReference type="NCBI Taxonomy" id="1088818"/>
    <lineage>
        <taxon>Eukaryota</taxon>
        <taxon>Viridiplantae</taxon>
        <taxon>Streptophyta</taxon>
        <taxon>Embryophyta</taxon>
        <taxon>Tracheophyta</taxon>
        <taxon>Spermatophyta</taxon>
        <taxon>Magnoliopsida</taxon>
        <taxon>Liliopsida</taxon>
        <taxon>Asparagales</taxon>
        <taxon>Orchidaceae</taxon>
        <taxon>Apostasioideae</taxon>
        <taxon>Apostasia</taxon>
    </lineage>
</organism>
<dbReference type="AlphaFoldDB" id="A0A2I0BEN6"/>
<dbReference type="InterPro" id="IPR005735">
    <property type="entry name" value="Znf_LSD1"/>
</dbReference>
<dbReference type="NCBIfam" id="TIGR01053">
    <property type="entry name" value="LSD1"/>
    <property type="match status" value="1"/>
</dbReference>
<dbReference type="OrthoDB" id="638133at2759"/>
<dbReference type="STRING" id="1088818.A0A2I0BEN6"/>
<sequence length="66" mass="6743">MPVPLAPYPSPTVPFTPPQNGGQSQLVCSGCRNLLLYPLGATSVCCAICSVVTTVPAPGNEQKPSS</sequence>
<protein>
    <submittedName>
        <fullName evidence="2">Protein LSD1</fullName>
    </submittedName>
</protein>
<evidence type="ECO:0000313" key="2">
    <source>
        <dbReference type="EMBL" id="PKA66270.1"/>
    </source>
</evidence>